<keyword evidence="1" id="KW-0732">Signal</keyword>
<evidence type="ECO:0000313" key="2">
    <source>
        <dbReference type="EMBL" id="KAJ6219563.1"/>
    </source>
</evidence>
<dbReference type="AlphaFoldDB" id="A0A9Q0RKT4"/>
<dbReference type="Proteomes" id="UP001142055">
    <property type="component" value="Chromosome 2"/>
</dbReference>
<accession>A0A9Q0RKT4</accession>
<keyword evidence="3" id="KW-1185">Reference proteome</keyword>
<feature type="chain" id="PRO_5040149587" evidence="1">
    <location>
        <begin position="22"/>
        <end position="284"/>
    </location>
</feature>
<organism evidence="2 3">
    <name type="scientific">Blomia tropicalis</name>
    <name type="common">Mite</name>
    <dbReference type="NCBI Taxonomy" id="40697"/>
    <lineage>
        <taxon>Eukaryota</taxon>
        <taxon>Metazoa</taxon>
        <taxon>Ecdysozoa</taxon>
        <taxon>Arthropoda</taxon>
        <taxon>Chelicerata</taxon>
        <taxon>Arachnida</taxon>
        <taxon>Acari</taxon>
        <taxon>Acariformes</taxon>
        <taxon>Sarcoptiformes</taxon>
        <taxon>Astigmata</taxon>
        <taxon>Glycyphagoidea</taxon>
        <taxon>Echimyopodidae</taxon>
        <taxon>Blomia</taxon>
    </lineage>
</organism>
<dbReference type="EMBL" id="JAPWDV010000002">
    <property type="protein sequence ID" value="KAJ6219563.1"/>
    <property type="molecule type" value="Genomic_DNA"/>
</dbReference>
<protein>
    <submittedName>
        <fullName evidence="2">Uncharacterized protein</fullName>
    </submittedName>
</protein>
<gene>
    <name evidence="2" type="ORF">RDWZM_005375</name>
</gene>
<reference evidence="2" key="1">
    <citation type="submission" date="2022-12" db="EMBL/GenBank/DDBJ databases">
        <title>Genome assemblies of Blomia tropicalis.</title>
        <authorList>
            <person name="Cui Y."/>
        </authorList>
    </citation>
    <scope>NUCLEOTIDE SEQUENCE</scope>
    <source>
        <tissue evidence="2">Adult mites</tissue>
    </source>
</reference>
<proteinExistence type="predicted"/>
<name>A0A9Q0RKT4_BLOTA</name>
<evidence type="ECO:0000313" key="3">
    <source>
        <dbReference type="Proteomes" id="UP001142055"/>
    </source>
</evidence>
<evidence type="ECO:0000256" key="1">
    <source>
        <dbReference type="SAM" id="SignalP"/>
    </source>
</evidence>
<comment type="caution">
    <text evidence="2">The sequence shown here is derived from an EMBL/GenBank/DDBJ whole genome shotgun (WGS) entry which is preliminary data.</text>
</comment>
<sequence>MSLRNIFVLVLLAVTFSNVSLEKIDHIGKSSGNMMLVAAAPKLLITPDVSPITTTSTTATVVSPTTQFISSAPSVPLTYAPAVALSQPAVFPAAIQSAHAVSYYDVPVTIANENSIQPISIDVPNSLFLPILNFNFRSASSDLNLVSTHIGAKGSLKETKSNDDPHILKHQVTKPIIQEIKEVIAPYRKITQEIMPLREDVETMVARGVNQMPVPVGVATTATVAPAIGAISVPTQIGNIAKPILLSSTTKAVPAAYASQIVSTYSIPSPSVTLAGKPLMAKQL</sequence>
<feature type="signal peptide" evidence="1">
    <location>
        <begin position="1"/>
        <end position="21"/>
    </location>
</feature>